<dbReference type="EMBL" id="JACJIM010000006">
    <property type="protein sequence ID" value="MBA9064865.1"/>
    <property type="molecule type" value="Genomic_DNA"/>
</dbReference>
<evidence type="ECO:0000256" key="1">
    <source>
        <dbReference type="ARBA" id="ARBA00023172"/>
    </source>
</evidence>
<gene>
    <name evidence="3" type="ORF">GGQ91_004271</name>
</gene>
<evidence type="ECO:0000259" key="2">
    <source>
        <dbReference type="Pfam" id="PF00589"/>
    </source>
</evidence>
<evidence type="ECO:0000313" key="3">
    <source>
        <dbReference type="EMBL" id="MBA9064865.1"/>
    </source>
</evidence>
<accession>A0ABR6DFI7</accession>
<comment type="caution">
    <text evidence="3">The sequence shown here is derived from an EMBL/GenBank/DDBJ whole genome shotgun (WGS) entry which is preliminary data.</text>
</comment>
<keyword evidence="1" id="KW-0233">DNA recombination</keyword>
<sequence length="124" mass="14314">MALFRDIPVSMVTRRVFWHSDGQPFRNVATRFSLYGRQLAEEATKKGTEFRRFRFHDLRHRFAVDYLRTGRGGIYELQHELGHTSLKVTEGYLAFLTADEAQAAKETAAQKSAQVYRFTPAENA</sequence>
<dbReference type="SUPFAM" id="SSF56349">
    <property type="entry name" value="DNA breaking-rejoining enzymes"/>
    <property type="match status" value="1"/>
</dbReference>
<organism evidence="3 4">
    <name type="scientific">Methylobacterium fujisawaense</name>
    <dbReference type="NCBI Taxonomy" id="107400"/>
    <lineage>
        <taxon>Bacteria</taxon>
        <taxon>Pseudomonadati</taxon>
        <taxon>Pseudomonadota</taxon>
        <taxon>Alphaproteobacteria</taxon>
        <taxon>Hyphomicrobiales</taxon>
        <taxon>Methylobacteriaceae</taxon>
        <taxon>Methylobacterium</taxon>
    </lineage>
</organism>
<feature type="domain" description="Tyr recombinase" evidence="2">
    <location>
        <begin position="32"/>
        <end position="94"/>
    </location>
</feature>
<protein>
    <submittedName>
        <fullName evidence="3">Integrase</fullName>
    </submittedName>
</protein>
<dbReference type="InterPro" id="IPR002104">
    <property type="entry name" value="Integrase_catalytic"/>
</dbReference>
<reference evidence="3 4" key="1">
    <citation type="submission" date="2020-08" db="EMBL/GenBank/DDBJ databases">
        <title>Genomic Encyclopedia of Type Strains, Phase IV (KMG-IV): sequencing the most valuable type-strain genomes for metagenomic binning, comparative biology and taxonomic classification.</title>
        <authorList>
            <person name="Goeker M."/>
        </authorList>
    </citation>
    <scope>NUCLEOTIDE SEQUENCE [LARGE SCALE GENOMIC DNA]</scope>
    <source>
        <strain evidence="3 4">DSM 5686</strain>
    </source>
</reference>
<dbReference type="Pfam" id="PF00589">
    <property type="entry name" value="Phage_integrase"/>
    <property type="match status" value="1"/>
</dbReference>
<proteinExistence type="predicted"/>
<dbReference type="InterPro" id="IPR013762">
    <property type="entry name" value="Integrase-like_cat_sf"/>
</dbReference>
<dbReference type="InterPro" id="IPR011010">
    <property type="entry name" value="DNA_brk_join_enz"/>
</dbReference>
<evidence type="ECO:0000313" key="4">
    <source>
        <dbReference type="Proteomes" id="UP000565455"/>
    </source>
</evidence>
<dbReference type="Gene3D" id="1.10.443.10">
    <property type="entry name" value="Intergrase catalytic core"/>
    <property type="match status" value="1"/>
</dbReference>
<dbReference type="Proteomes" id="UP000565455">
    <property type="component" value="Unassembled WGS sequence"/>
</dbReference>
<name>A0ABR6DFI7_9HYPH</name>
<keyword evidence="4" id="KW-1185">Reference proteome</keyword>